<keyword evidence="4" id="KW-0378">Hydrolase</keyword>
<comment type="cofactor">
    <cofactor evidence="2">
        <name>a divalent metal cation</name>
        <dbReference type="ChEBI" id="CHEBI:60240"/>
    </cofactor>
</comment>
<organism evidence="4 5">
    <name type="scientific">Anaerococcus prevotii ACS-065-V-Col13</name>
    <dbReference type="NCBI Taxonomy" id="879305"/>
    <lineage>
        <taxon>Bacteria</taxon>
        <taxon>Bacillati</taxon>
        <taxon>Bacillota</taxon>
        <taxon>Tissierellia</taxon>
        <taxon>Tissierellales</taxon>
        <taxon>Peptoniphilaceae</taxon>
        <taxon>Anaerococcus</taxon>
    </lineage>
</organism>
<dbReference type="Pfam" id="PF12850">
    <property type="entry name" value="Metallophos_2"/>
    <property type="match status" value="1"/>
</dbReference>
<evidence type="ECO:0000256" key="2">
    <source>
        <dbReference type="RuleBase" id="RU362039"/>
    </source>
</evidence>
<dbReference type="EC" id="3.1.4.-" evidence="2"/>
<reference evidence="4 5" key="1">
    <citation type="submission" date="2011-01" db="EMBL/GenBank/DDBJ databases">
        <authorList>
            <person name="Durkin A.S."/>
            <person name="Madupu R."/>
            <person name="Torralba M."/>
            <person name="Gillis M."/>
            <person name="Methe B."/>
            <person name="Sutton G."/>
            <person name="Nelson K.E."/>
        </authorList>
    </citation>
    <scope>NUCLEOTIDE SEQUENCE [LARGE SCALE GENOMIC DNA]</scope>
    <source>
        <strain evidence="4 5">ACS-065-V-Col13</strain>
    </source>
</reference>
<dbReference type="RefSeq" id="WP_004834334.1">
    <property type="nucleotide sequence ID" value="NZ_AEXM01000012.1"/>
</dbReference>
<dbReference type="AlphaFoldDB" id="F0GU76"/>
<gene>
    <name evidence="4" type="ORF">HMPREF9290_1297</name>
</gene>
<keyword evidence="5" id="KW-1185">Reference proteome</keyword>
<dbReference type="Proteomes" id="UP000005286">
    <property type="component" value="Unassembled WGS sequence"/>
</dbReference>
<dbReference type="InterPro" id="IPR024654">
    <property type="entry name" value="Calcineurin-like_PHP_lpxH"/>
</dbReference>
<comment type="caution">
    <text evidence="4">The sequence shown here is derived from an EMBL/GenBank/DDBJ whole genome shotgun (WGS) entry which is preliminary data.</text>
</comment>
<evidence type="ECO:0000313" key="5">
    <source>
        <dbReference type="Proteomes" id="UP000005286"/>
    </source>
</evidence>
<dbReference type="SUPFAM" id="SSF56300">
    <property type="entry name" value="Metallo-dependent phosphatases"/>
    <property type="match status" value="1"/>
</dbReference>
<dbReference type="eggNOG" id="COG0622">
    <property type="taxonomic scope" value="Bacteria"/>
</dbReference>
<proteinExistence type="inferred from homology"/>
<dbReference type="InterPro" id="IPR000979">
    <property type="entry name" value="Phosphodiesterase_MJ0936/Vps29"/>
</dbReference>
<dbReference type="GO" id="GO:0046872">
    <property type="term" value="F:metal ion binding"/>
    <property type="evidence" value="ECO:0007669"/>
    <property type="project" value="UniProtKB-KW"/>
</dbReference>
<accession>F0GU76</accession>
<comment type="similarity">
    <text evidence="1 2">Belongs to the metallophosphoesterase superfamily. YfcE family.</text>
</comment>
<dbReference type="PANTHER" id="PTHR11124">
    <property type="entry name" value="VACUOLAR SORTING PROTEIN VPS29"/>
    <property type="match status" value="1"/>
</dbReference>
<sequence>MKILVTSDTHGMYDSVSDYILTHEDIDLLIHAGDGLEDVKNIYYETGLNYYAVKGNNDFFINEEYEKVIDIDGKRLFLTHGHKYDVGYTYENIVKKAYELNCDIIVFGHIHTYVNEIKNDILLLNPGSPSLPRDGVGSFIILDINDKINVTKVSLN</sequence>
<dbReference type="EMBL" id="AEXM01000012">
    <property type="protein sequence ID" value="EGC82466.1"/>
    <property type="molecule type" value="Genomic_DNA"/>
</dbReference>
<dbReference type="GO" id="GO:0016787">
    <property type="term" value="F:hydrolase activity"/>
    <property type="evidence" value="ECO:0007669"/>
    <property type="project" value="UniProtKB-UniRule"/>
</dbReference>
<dbReference type="Gene3D" id="3.60.21.10">
    <property type="match status" value="1"/>
</dbReference>
<dbReference type="NCBIfam" id="TIGR00040">
    <property type="entry name" value="yfcE"/>
    <property type="match status" value="1"/>
</dbReference>
<evidence type="ECO:0000256" key="1">
    <source>
        <dbReference type="ARBA" id="ARBA00008950"/>
    </source>
</evidence>
<dbReference type="STRING" id="879305.HMPREF9290_1297"/>
<name>F0GU76_9FIRM</name>
<keyword evidence="2" id="KW-0479">Metal-binding</keyword>
<feature type="domain" description="Calcineurin-like phosphoesterase" evidence="3">
    <location>
        <begin position="1"/>
        <end position="147"/>
    </location>
</feature>
<dbReference type="InterPro" id="IPR029052">
    <property type="entry name" value="Metallo-depent_PP-like"/>
</dbReference>
<evidence type="ECO:0000313" key="4">
    <source>
        <dbReference type="EMBL" id="EGC82466.1"/>
    </source>
</evidence>
<evidence type="ECO:0000259" key="3">
    <source>
        <dbReference type="Pfam" id="PF12850"/>
    </source>
</evidence>
<dbReference type="PATRIC" id="fig|879305.3.peg.356"/>
<protein>
    <recommendedName>
        <fullName evidence="2">Phosphoesterase</fullName>
        <ecNumber evidence="2">3.1.4.-</ecNumber>
    </recommendedName>
</protein>